<dbReference type="PANTHER" id="PTHR32305:SF15">
    <property type="entry name" value="PROTEIN RHSA-RELATED"/>
    <property type="match status" value="1"/>
</dbReference>
<evidence type="ECO:0000256" key="1">
    <source>
        <dbReference type="SAM" id="MobiDB-lite"/>
    </source>
</evidence>
<organism evidence="3 4">
    <name type="scientific">Serratia quinivorans</name>
    <dbReference type="NCBI Taxonomy" id="137545"/>
    <lineage>
        <taxon>Bacteria</taxon>
        <taxon>Pseudomonadati</taxon>
        <taxon>Pseudomonadota</taxon>
        <taxon>Gammaproteobacteria</taxon>
        <taxon>Enterobacterales</taxon>
        <taxon>Yersiniaceae</taxon>
        <taxon>Serratia</taxon>
    </lineage>
</organism>
<evidence type="ECO:0000256" key="2">
    <source>
        <dbReference type="SAM" id="Phobius"/>
    </source>
</evidence>
<dbReference type="Proteomes" id="UP001558101">
    <property type="component" value="Unassembled WGS sequence"/>
</dbReference>
<keyword evidence="2" id="KW-0472">Membrane</keyword>
<evidence type="ECO:0000313" key="3">
    <source>
        <dbReference type="EMBL" id="MEX3172695.1"/>
    </source>
</evidence>
<keyword evidence="4" id="KW-1185">Reference proteome</keyword>
<proteinExistence type="predicted"/>
<feature type="region of interest" description="Disordered" evidence="1">
    <location>
        <begin position="284"/>
        <end position="354"/>
    </location>
</feature>
<feature type="transmembrane region" description="Helical" evidence="2">
    <location>
        <begin position="115"/>
        <end position="137"/>
    </location>
</feature>
<sequence>MKFQFLCTDAMSSVLNLLSADDTSQTQYFSPYGVQNGSLPNTLGFNGQRRDPLTGSTHLGNGYRAYNPLLMCFQTPDSMSPFGKGGINSYAYCEGDPVNRSDPTGHMSTFDTVSIVLGSIVLSIGLISAVGVSISAYRSAKTAKNAVETLSRGVRGIATTTLIGTDAVVSNTLGLVSHSHKGNTLAKGLAGPLLDIVASGSGIASAVEHDQGNKQAAKILGLTSLAFFGLSLGSSSYEIYELAKNRELHWKKKLTGTLVVAGTAGMGFGHETAAVTGFIEEKDEGDGTEANAEAPDNPSNGYVTQNSNGLSAHQYAFTSPQSRPGYGQMNNSTKPQLPTMGPTTNRQTNSRLLF</sequence>
<accession>A0ABV3UGF0</accession>
<dbReference type="InterPro" id="IPR022385">
    <property type="entry name" value="Rhs_assc_core"/>
</dbReference>
<dbReference type="RefSeq" id="WP_261413557.1">
    <property type="nucleotide sequence ID" value="NZ_CAMKID010000002.1"/>
</dbReference>
<comment type="caution">
    <text evidence="3">The sequence shown here is derived from an EMBL/GenBank/DDBJ whole genome shotgun (WGS) entry which is preliminary data.</text>
</comment>
<dbReference type="EMBL" id="JBFQXQ010000001">
    <property type="protein sequence ID" value="MEX3172695.1"/>
    <property type="molecule type" value="Genomic_DNA"/>
</dbReference>
<evidence type="ECO:0000313" key="4">
    <source>
        <dbReference type="Proteomes" id="UP001558101"/>
    </source>
</evidence>
<keyword evidence="2" id="KW-1133">Transmembrane helix</keyword>
<dbReference type="Gene3D" id="2.180.10.10">
    <property type="entry name" value="RHS repeat-associated core"/>
    <property type="match status" value="1"/>
</dbReference>
<feature type="compositionally biased region" description="Polar residues" evidence="1">
    <location>
        <begin position="297"/>
        <end position="354"/>
    </location>
</feature>
<dbReference type="PANTHER" id="PTHR32305">
    <property type="match status" value="1"/>
</dbReference>
<protein>
    <submittedName>
        <fullName evidence="3">RHS repeat-associated core domain-containing protein</fullName>
    </submittedName>
</protein>
<dbReference type="NCBIfam" id="TIGR03696">
    <property type="entry name" value="Rhs_assc_core"/>
    <property type="match status" value="1"/>
</dbReference>
<keyword evidence="2" id="KW-0812">Transmembrane</keyword>
<gene>
    <name evidence="3" type="ORF">AB4M04_11420</name>
</gene>
<dbReference type="SUPFAM" id="SSF56399">
    <property type="entry name" value="ADP-ribosylation"/>
    <property type="match status" value="1"/>
</dbReference>
<dbReference type="InterPro" id="IPR050708">
    <property type="entry name" value="T6SS_VgrG/RHS"/>
</dbReference>
<reference evidence="3 4" key="1">
    <citation type="submission" date="2024-07" db="EMBL/GenBank/DDBJ databases">
        <title>Genomes of novel Serratia strains from suburban soil.</title>
        <authorList>
            <person name="Markert E.X."/>
            <person name="Severe K."/>
            <person name="Severe L."/>
            <person name="Twing K.I."/>
            <person name="Ward L.M."/>
        </authorList>
    </citation>
    <scope>NUCLEOTIDE SEQUENCE [LARGE SCALE GENOMIC DNA]</scope>
    <source>
        <strain evidence="3 4">3C-UT</strain>
    </source>
</reference>
<name>A0ABV3UGF0_9GAMM</name>